<sequence length="659" mass="74913">MGSTVARVASEKEKNKEVPTLKDNDFLEMNEKLSLPDETRHQLLEMLAADTAWLSKMHLMDYSLLLGVHDCERAAEEAAKRPVEHVSEESADELCPTPPDSPLPSTGAFPPLSGGPDLDDEYYAIASHPDAPKKLIYFIGLVDILTYYGVKKRTATAAKTVKYGSDAENISTVKPDQMEEAEKVKVVVRCRPISQQEVSQGHKIAVRVSTEDNSVVLEHVTGKEEPRRTFFFDAVFPPDCDQMRVYNVAARPIIENVLKGYNGTIFAYGQTGTGKTFTMTGDLERPELQGIIPNSFAHIFDHIAKCQQDITFLVRVSYLEIYNEELRDLLGKDGHGSSLEIKEKADVGVYVKNLISIIVGSASQMQKLMEFGNKNKEEAEINTENESAWELRMQEMEQSLEKTREELAGRDLEDEETRKLVQQMLERETELKRARAEHAELRAKLNQMESRLIVGGENMLEKAEEQARLLEESNRELELSRTQESRLRDQLKEKAAAREDIEEKYSSLQEESAAKTRRLRRVWNELCEARTELADSEAEHQREVEGLLESIRELRKELLLNMAIIDEYIPPEYVELIEKYVSWSEEMGDWQLNAIAYTGNNMRATAPVPMESYQLDANQTIPLFYSYKTDLGVASIAPRPRTRSGKRERNAAKLKTLLN</sequence>
<dbReference type="AlphaFoldDB" id="W2SK47"/>
<accession>W2SK47</accession>
<dbReference type="InterPro" id="IPR027640">
    <property type="entry name" value="Kinesin-like_fam"/>
</dbReference>
<dbReference type="PROSITE" id="PS50067">
    <property type="entry name" value="KINESIN_MOTOR_2"/>
    <property type="match status" value="1"/>
</dbReference>
<evidence type="ECO:0000256" key="8">
    <source>
        <dbReference type="SAM" id="MobiDB-lite"/>
    </source>
</evidence>
<reference evidence="12" key="1">
    <citation type="journal article" date="2014" name="Nat. Genet.">
        <title>Genome of the human hookworm Necator americanus.</title>
        <authorList>
            <person name="Tang Y.T."/>
            <person name="Gao X."/>
            <person name="Rosa B.A."/>
            <person name="Abubucker S."/>
            <person name="Hallsworth-Pepin K."/>
            <person name="Martin J."/>
            <person name="Tyagi R."/>
            <person name="Heizer E."/>
            <person name="Zhang X."/>
            <person name="Bhonagiri-Palsikar V."/>
            <person name="Minx P."/>
            <person name="Warren W.C."/>
            <person name="Wang Q."/>
            <person name="Zhan B."/>
            <person name="Hotez P.J."/>
            <person name="Sternberg P.W."/>
            <person name="Dougall A."/>
            <person name="Gaze S.T."/>
            <person name="Mulvenna J."/>
            <person name="Sotillo J."/>
            <person name="Ranganathan S."/>
            <person name="Rabelo E.M."/>
            <person name="Wilson R.K."/>
            <person name="Felgner P.L."/>
            <person name="Bethony J."/>
            <person name="Hawdon J.M."/>
            <person name="Gasser R.B."/>
            <person name="Loukas A."/>
            <person name="Mitreva M."/>
        </authorList>
    </citation>
    <scope>NUCLEOTIDE SEQUENCE [LARGE SCALE GENOMIC DNA]</scope>
</reference>
<protein>
    <submittedName>
        <fullName evidence="11">Kinesin motor domain protein</fullName>
    </submittedName>
</protein>
<feature type="region of interest" description="Disordered" evidence="8">
    <location>
        <begin position="1"/>
        <end position="20"/>
    </location>
</feature>
<keyword evidence="7" id="KW-0175">Coiled coil</keyword>
<dbReference type="Pfam" id="PF01504">
    <property type="entry name" value="PIP5K"/>
    <property type="match status" value="1"/>
</dbReference>
<dbReference type="Gene3D" id="3.30.810.10">
    <property type="entry name" value="2-Layer Sandwich"/>
    <property type="match status" value="1"/>
</dbReference>
<dbReference type="InterPro" id="IPR036961">
    <property type="entry name" value="Kinesin_motor_dom_sf"/>
</dbReference>
<comment type="similarity">
    <text evidence="5">Belongs to the TRAFAC class myosin-kinesin ATPase superfamily. Kinesin family.</text>
</comment>
<dbReference type="OrthoDB" id="3176171at2759"/>
<dbReference type="GO" id="GO:0000278">
    <property type="term" value="P:mitotic cell cycle"/>
    <property type="evidence" value="ECO:0007669"/>
    <property type="project" value="TreeGrafter"/>
</dbReference>
<dbReference type="InterPro" id="IPR027483">
    <property type="entry name" value="PInositol-4-P-4/5-kinase_C_sf"/>
</dbReference>
<organism evidence="11 12">
    <name type="scientific">Necator americanus</name>
    <name type="common">Human hookworm</name>
    <dbReference type="NCBI Taxonomy" id="51031"/>
    <lineage>
        <taxon>Eukaryota</taxon>
        <taxon>Metazoa</taxon>
        <taxon>Ecdysozoa</taxon>
        <taxon>Nematoda</taxon>
        <taxon>Chromadorea</taxon>
        <taxon>Rhabditida</taxon>
        <taxon>Rhabditina</taxon>
        <taxon>Rhabditomorpha</taxon>
        <taxon>Strongyloidea</taxon>
        <taxon>Ancylostomatidae</taxon>
        <taxon>Bunostominae</taxon>
        <taxon>Necator</taxon>
    </lineage>
</organism>
<feature type="region of interest" description="Disordered" evidence="8">
    <location>
        <begin position="79"/>
        <end position="112"/>
    </location>
</feature>
<evidence type="ECO:0000313" key="12">
    <source>
        <dbReference type="Proteomes" id="UP000053676"/>
    </source>
</evidence>
<feature type="domain" description="PIPK" evidence="10">
    <location>
        <begin position="1"/>
        <end position="190"/>
    </location>
</feature>
<dbReference type="GO" id="GO:0046488">
    <property type="term" value="P:phosphatidylinositol metabolic process"/>
    <property type="evidence" value="ECO:0007669"/>
    <property type="project" value="UniProtKB-UniRule"/>
</dbReference>
<feature type="coiled-coil region" evidence="7">
    <location>
        <begin position="386"/>
        <end position="557"/>
    </location>
</feature>
<keyword evidence="5" id="KW-0505">Motor protein</keyword>
<proteinExistence type="inferred from homology"/>
<dbReference type="GO" id="GO:0007018">
    <property type="term" value="P:microtubule-based movement"/>
    <property type="evidence" value="ECO:0007669"/>
    <property type="project" value="InterPro"/>
</dbReference>
<evidence type="ECO:0000256" key="1">
    <source>
        <dbReference type="ARBA" id="ARBA00004245"/>
    </source>
</evidence>
<keyword evidence="12" id="KW-1185">Reference proteome</keyword>
<feature type="compositionally biased region" description="Basic and acidic residues" evidence="8">
    <location>
        <begin position="79"/>
        <end position="88"/>
    </location>
</feature>
<dbReference type="Pfam" id="PF00225">
    <property type="entry name" value="Kinesin"/>
    <property type="match status" value="1"/>
</dbReference>
<dbReference type="STRING" id="51031.W2SK47"/>
<dbReference type="SUPFAM" id="SSF56104">
    <property type="entry name" value="SAICAR synthase-like"/>
    <property type="match status" value="1"/>
</dbReference>
<evidence type="ECO:0000256" key="4">
    <source>
        <dbReference type="ARBA" id="ARBA00023212"/>
    </source>
</evidence>
<feature type="binding site" evidence="5">
    <location>
        <begin position="269"/>
        <end position="276"/>
    </location>
    <ligand>
        <name>ATP</name>
        <dbReference type="ChEBI" id="CHEBI:30616"/>
    </ligand>
</feature>
<evidence type="ECO:0000313" key="11">
    <source>
        <dbReference type="EMBL" id="ETN69117.1"/>
    </source>
</evidence>
<feature type="compositionally biased region" description="Basic and acidic residues" evidence="8">
    <location>
        <begin position="9"/>
        <end position="20"/>
    </location>
</feature>
<dbReference type="Gene3D" id="3.40.850.10">
    <property type="entry name" value="Kinesin motor domain"/>
    <property type="match status" value="1"/>
</dbReference>
<feature type="domain" description="Kinesin motor" evidence="9">
    <location>
        <begin position="183"/>
        <end position="375"/>
    </location>
</feature>
<dbReference type="GO" id="GO:0005874">
    <property type="term" value="C:microtubule"/>
    <property type="evidence" value="ECO:0007669"/>
    <property type="project" value="TreeGrafter"/>
</dbReference>
<gene>
    <name evidence="11" type="ORF">NECAME_15503</name>
</gene>
<dbReference type="GO" id="GO:0008017">
    <property type="term" value="F:microtubule binding"/>
    <property type="evidence" value="ECO:0007669"/>
    <property type="project" value="InterPro"/>
</dbReference>
<comment type="subcellular location">
    <subcellularLocation>
        <location evidence="1">Cytoplasm</location>
        <location evidence="1">Cytoskeleton</location>
    </subcellularLocation>
</comment>
<name>W2SK47_NECAM</name>
<dbReference type="PANTHER" id="PTHR47968">
    <property type="entry name" value="CENTROMERE PROTEIN E"/>
    <property type="match status" value="1"/>
</dbReference>
<dbReference type="GO" id="GO:0052742">
    <property type="term" value="F:phosphatidylinositol kinase activity"/>
    <property type="evidence" value="ECO:0007669"/>
    <property type="project" value="InterPro"/>
</dbReference>
<evidence type="ECO:0000259" key="10">
    <source>
        <dbReference type="PROSITE" id="PS51455"/>
    </source>
</evidence>
<keyword evidence="4" id="KW-0963">Cytoplasm</keyword>
<dbReference type="PROSITE" id="PS51455">
    <property type="entry name" value="PIPK"/>
    <property type="match status" value="1"/>
</dbReference>
<dbReference type="InterPro" id="IPR027417">
    <property type="entry name" value="P-loop_NTPase"/>
</dbReference>
<keyword evidence="6" id="KW-0418">Kinase</keyword>
<keyword evidence="6" id="KW-0808">Transferase</keyword>
<keyword evidence="2 6" id="KW-0547">Nucleotide-binding</keyword>
<evidence type="ECO:0000256" key="2">
    <source>
        <dbReference type="ARBA" id="ARBA00022741"/>
    </source>
</evidence>
<evidence type="ECO:0000256" key="3">
    <source>
        <dbReference type="ARBA" id="ARBA00022840"/>
    </source>
</evidence>
<dbReference type="SMART" id="SM00330">
    <property type="entry name" value="PIPKc"/>
    <property type="match status" value="1"/>
</dbReference>
<dbReference type="SUPFAM" id="SSF52540">
    <property type="entry name" value="P-loop containing nucleoside triphosphate hydrolases"/>
    <property type="match status" value="1"/>
</dbReference>
<dbReference type="EMBL" id="KI669164">
    <property type="protein sequence ID" value="ETN69117.1"/>
    <property type="molecule type" value="Genomic_DNA"/>
</dbReference>
<dbReference type="PANTHER" id="PTHR47968:SF50">
    <property type="entry name" value="KINESIN-LIKE PROTEIN"/>
    <property type="match status" value="1"/>
</dbReference>
<dbReference type="InterPro" id="IPR001752">
    <property type="entry name" value="Kinesin_motor_dom"/>
</dbReference>
<keyword evidence="4" id="KW-0206">Cytoskeleton</keyword>
<evidence type="ECO:0000256" key="7">
    <source>
        <dbReference type="SAM" id="Coils"/>
    </source>
</evidence>
<dbReference type="GO" id="GO:0005524">
    <property type="term" value="F:ATP binding"/>
    <property type="evidence" value="ECO:0007669"/>
    <property type="project" value="UniProtKB-UniRule"/>
</dbReference>
<dbReference type="InterPro" id="IPR002498">
    <property type="entry name" value="PInositol-4-P-4/5-kinase_core"/>
</dbReference>
<dbReference type="SMART" id="SM00129">
    <property type="entry name" value="KISc"/>
    <property type="match status" value="1"/>
</dbReference>
<dbReference type="GO" id="GO:0003777">
    <property type="term" value="F:microtubule motor activity"/>
    <property type="evidence" value="ECO:0007669"/>
    <property type="project" value="InterPro"/>
</dbReference>
<evidence type="ECO:0000256" key="6">
    <source>
        <dbReference type="PROSITE-ProRule" id="PRU00781"/>
    </source>
</evidence>
<dbReference type="KEGG" id="nai:NECAME_15503"/>
<keyword evidence="3 6" id="KW-0067">ATP-binding</keyword>
<dbReference type="Proteomes" id="UP000053676">
    <property type="component" value="Unassembled WGS sequence"/>
</dbReference>
<evidence type="ECO:0000256" key="5">
    <source>
        <dbReference type="PROSITE-ProRule" id="PRU00283"/>
    </source>
</evidence>
<evidence type="ECO:0000259" key="9">
    <source>
        <dbReference type="PROSITE" id="PS50067"/>
    </source>
</evidence>